<dbReference type="Gene3D" id="1.10.287.950">
    <property type="entry name" value="Methyl-accepting chemotaxis protein"/>
    <property type="match status" value="1"/>
</dbReference>
<dbReference type="InterPro" id="IPR004089">
    <property type="entry name" value="MCPsignal_dom"/>
</dbReference>
<evidence type="ECO:0000313" key="9">
    <source>
        <dbReference type="Proteomes" id="UP001082899"/>
    </source>
</evidence>
<dbReference type="RefSeq" id="WP_267849219.1">
    <property type="nucleotide sequence ID" value="NZ_JAPMXC010000010.1"/>
</dbReference>
<dbReference type="InterPro" id="IPR051310">
    <property type="entry name" value="MCP_chemotaxis"/>
</dbReference>
<dbReference type="InterPro" id="IPR024478">
    <property type="entry name" value="HlyB_4HB_MCP"/>
</dbReference>
<feature type="region of interest" description="Disordered" evidence="4">
    <location>
        <begin position="311"/>
        <end position="333"/>
    </location>
</feature>
<dbReference type="Pfam" id="PF00015">
    <property type="entry name" value="MCPsignal"/>
    <property type="match status" value="1"/>
</dbReference>
<comment type="similarity">
    <text evidence="2">Belongs to the methyl-accepting chemotaxis (MCP) protein family.</text>
</comment>
<keyword evidence="3" id="KW-0807">Transducer</keyword>
<dbReference type="PROSITE" id="PS50111">
    <property type="entry name" value="CHEMOTAXIS_TRANSDUC_2"/>
    <property type="match status" value="1"/>
</dbReference>
<protein>
    <submittedName>
        <fullName evidence="8">Methyl-accepting chemotaxis protein</fullName>
    </submittedName>
</protein>
<evidence type="ECO:0000256" key="4">
    <source>
        <dbReference type="SAM" id="MobiDB-lite"/>
    </source>
</evidence>
<keyword evidence="5" id="KW-0812">Transmembrane</keyword>
<feature type="transmembrane region" description="Helical" evidence="5">
    <location>
        <begin position="38"/>
        <end position="57"/>
    </location>
</feature>
<dbReference type="SUPFAM" id="SSF58104">
    <property type="entry name" value="Methyl-accepting chemotaxis protein (MCP) signaling domain"/>
    <property type="match status" value="1"/>
</dbReference>
<accession>A0ABT3ZTS3</accession>
<evidence type="ECO:0000259" key="6">
    <source>
        <dbReference type="PROSITE" id="PS50111"/>
    </source>
</evidence>
<dbReference type="PROSITE" id="PS50885">
    <property type="entry name" value="HAMP"/>
    <property type="match status" value="1"/>
</dbReference>
<keyword evidence="5" id="KW-1133">Transmembrane helix</keyword>
<dbReference type="InterPro" id="IPR003660">
    <property type="entry name" value="HAMP_dom"/>
</dbReference>
<evidence type="ECO:0000256" key="1">
    <source>
        <dbReference type="ARBA" id="ARBA00022481"/>
    </source>
</evidence>
<reference evidence="8" key="1">
    <citation type="submission" date="2022-11" db="EMBL/GenBank/DDBJ databases">
        <title>Robbsia betulipollinis sp. nov., isolated from pollen of birch (Betula pendula).</title>
        <authorList>
            <person name="Shi H."/>
            <person name="Ambika Manirajan B."/>
            <person name="Ratering S."/>
            <person name="Geissler-Plaum R."/>
            <person name="Schnell S."/>
        </authorList>
    </citation>
    <scope>NUCLEOTIDE SEQUENCE</scope>
    <source>
        <strain evidence="8">Bb-Pol-6</strain>
    </source>
</reference>
<name>A0ABT3ZTS3_9BURK</name>
<proteinExistence type="inferred from homology"/>
<dbReference type="CDD" id="cd11386">
    <property type="entry name" value="MCP_signal"/>
    <property type="match status" value="1"/>
</dbReference>
<sequence length="544" mass="58615">MGRSKVIPGCAVYFSSHIKIWDRNTMFSLNRLSLAQRLYGVSLALIAGLCVVAAFTWSQLTNVAELAQVAGRVRVEQLGLIGSTETAIMRVRMDIREALLAKANPENRDAAIADIAKQRQVIAQNDASFERNLQTEDEKRQFSQWNDLEARAWPPMDATVALAAKSDAEAGYQSLRTTTLPGMHAMSQWLDKERNGQKALLTASVTDIQADAGRIRTQLTVIVMLIALSLFLFSWNTTRQLHARANALQDVAARMRDGNFTIAVNDMAQDEFSPVFRAMQTVQDSLSGLADQVRRNAENVSAASMQIAQGNNDLASRTEEQASALQETSASMDELHSAVQRNTDNAQQANKMADDARGIAMSGGGIVDKVVTTMASIHDNSRKITDIIGVIDGIAFQTNILALNAAVEAARAGEQGRGFAVVAGEVRTLAQRSAIAAREIKDLISTSALRVREGSELVEQAGSTMKNIIASNEGLAVILGEISTASSEQQAGVGQVRQAVESMDATTQQNAALVEQSAAAAQSLLNQAQSLVQTMSVFQLPQRG</sequence>
<gene>
    <name evidence="8" type="ORF">OVY01_19410</name>
</gene>
<evidence type="ECO:0000259" key="7">
    <source>
        <dbReference type="PROSITE" id="PS50885"/>
    </source>
</evidence>
<feature type="compositionally biased region" description="Polar residues" evidence="4">
    <location>
        <begin position="311"/>
        <end position="331"/>
    </location>
</feature>
<dbReference type="PANTHER" id="PTHR43531:SF14">
    <property type="entry name" value="METHYL-ACCEPTING CHEMOTAXIS PROTEIN I-RELATED"/>
    <property type="match status" value="1"/>
</dbReference>
<evidence type="ECO:0000256" key="5">
    <source>
        <dbReference type="SAM" id="Phobius"/>
    </source>
</evidence>
<dbReference type="SMART" id="SM00283">
    <property type="entry name" value="MA"/>
    <property type="match status" value="1"/>
</dbReference>
<evidence type="ECO:0000313" key="8">
    <source>
        <dbReference type="EMBL" id="MCY0389315.1"/>
    </source>
</evidence>
<keyword evidence="5" id="KW-0472">Membrane</keyword>
<keyword evidence="9" id="KW-1185">Reference proteome</keyword>
<dbReference type="Pfam" id="PF12729">
    <property type="entry name" value="4HB_MCP_1"/>
    <property type="match status" value="1"/>
</dbReference>
<dbReference type="PRINTS" id="PR00260">
    <property type="entry name" value="CHEMTRNSDUCR"/>
</dbReference>
<feature type="domain" description="HAMP" evidence="7">
    <location>
        <begin position="239"/>
        <end position="291"/>
    </location>
</feature>
<feature type="domain" description="Methyl-accepting transducer" evidence="6">
    <location>
        <begin position="296"/>
        <end position="525"/>
    </location>
</feature>
<evidence type="ECO:0000256" key="3">
    <source>
        <dbReference type="PROSITE-ProRule" id="PRU00284"/>
    </source>
</evidence>
<comment type="caution">
    <text evidence="8">The sequence shown here is derived from an EMBL/GenBank/DDBJ whole genome shotgun (WGS) entry which is preliminary data.</text>
</comment>
<dbReference type="EMBL" id="JAPMXC010000010">
    <property type="protein sequence ID" value="MCY0389315.1"/>
    <property type="molecule type" value="Genomic_DNA"/>
</dbReference>
<keyword evidence="1" id="KW-0488">Methylation</keyword>
<dbReference type="Proteomes" id="UP001082899">
    <property type="component" value="Unassembled WGS sequence"/>
</dbReference>
<evidence type="ECO:0000256" key="2">
    <source>
        <dbReference type="ARBA" id="ARBA00029447"/>
    </source>
</evidence>
<dbReference type="InterPro" id="IPR004090">
    <property type="entry name" value="Chemotax_Me-accpt_rcpt"/>
</dbReference>
<organism evidence="8 9">
    <name type="scientific">Robbsia betulipollinis</name>
    <dbReference type="NCBI Taxonomy" id="2981849"/>
    <lineage>
        <taxon>Bacteria</taxon>
        <taxon>Pseudomonadati</taxon>
        <taxon>Pseudomonadota</taxon>
        <taxon>Betaproteobacteria</taxon>
        <taxon>Burkholderiales</taxon>
        <taxon>Burkholderiaceae</taxon>
        <taxon>Robbsia</taxon>
    </lineage>
</organism>
<dbReference type="PANTHER" id="PTHR43531">
    <property type="entry name" value="PROTEIN ICFG"/>
    <property type="match status" value="1"/>
</dbReference>